<dbReference type="AlphaFoldDB" id="A0A1E3JQL1"/>
<dbReference type="PROSITE" id="PS51846">
    <property type="entry name" value="CNNM"/>
    <property type="match status" value="1"/>
</dbReference>
<dbReference type="GO" id="GO:0005737">
    <property type="term" value="C:cytoplasm"/>
    <property type="evidence" value="ECO:0007669"/>
    <property type="project" value="TreeGrafter"/>
</dbReference>
<dbReference type="Gene3D" id="3.10.580.10">
    <property type="entry name" value="CBS-domain"/>
    <property type="match status" value="1"/>
</dbReference>
<dbReference type="InterPro" id="IPR001331">
    <property type="entry name" value="GDS_CDC24_CS"/>
</dbReference>
<dbReference type="PROSITE" id="PS00741">
    <property type="entry name" value="DH_1"/>
    <property type="match status" value="1"/>
</dbReference>
<dbReference type="PANTHER" id="PTHR12064">
    <property type="entry name" value="METAL TRANSPORTER CNNM"/>
    <property type="match status" value="1"/>
</dbReference>
<dbReference type="GO" id="GO:0010960">
    <property type="term" value="P:magnesium ion homeostasis"/>
    <property type="evidence" value="ECO:0007669"/>
    <property type="project" value="InterPro"/>
</dbReference>
<keyword evidence="2 4" id="KW-1133">Transmembrane helix</keyword>
<dbReference type="Proteomes" id="UP000095149">
    <property type="component" value="Unassembled WGS sequence"/>
</dbReference>
<keyword evidence="2 4" id="KW-0472">Membrane</keyword>
<evidence type="ECO:0000256" key="3">
    <source>
        <dbReference type="SAM" id="MobiDB-lite"/>
    </source>
</evidence>
<feature type="region of interest" description="Disordered" evidence="3">
    <location>
        <begin position="89"/>
        <end position="248"/>
    </location>
</feature>
<dbReference type="PROSITE" id="PS50010">
    <property type="entry name" value="DH_2"/>
    <property type="match status" value="1"/>
</dbReference>
<proteinExistence type="predicted"/>
<dbReference type="GO" id="GO:0005085">
    <property type="term" value="F:guanyl-nucleotide exchange factor activity"/>
    <property type="evidence" value="ECO:0007669"/>
    <property type="project" value="InterPro"/>
</dbReference>
<dbReference type="Pfam" id="PF00621">
    <property type="entry name" value="RhoGEF"/>
    <property type="match status" value="1"/>
</dbReference>
<feature type="compositionally biased region" description="Low complexity" evidence="3">
    <location>
        <begin position="10"/>
        <end position="38"/>
    </location>
</feature>
<dbReference type="Gene3D" id="1.20.900.10">
    <property type="entry name" value="Dbl homology (DH) domain"/>
    <property type="match status" value="1"/>
</dbReference>
<gene>
    <name evidence="7" type="ORF">I350_06006</name>
</gene>
<organism evidence="7 8">
    <name type="scientific">Cryptococcus amylolentus CBS 6273</name>
    <dbReference type="NCBI Taxonomy" id="1296118"/>
    <lineage>
        <taxon>Eukaryota</taxon>
        <taxon>Fungi</taxon>
        <taxon>Dikarya</taxon>
        <taxon>Basidiomycota</taxon>
        <taxon>Agaricomycotina</taxon>
        <taxon>Tremellomycetes</taxon>
        <taxon>Tremellales</taxon>
        <taxon>Cryptococcaceae</taxon>
        <taxon>Cryptococcus</taxon>
    </lineage>
</organism>
<dbReference type="PANTHER" id="PTHR12064:SF97">
    <property type="entry name" value="METAL TRANSPORTER CNNM-5"/>
    <property type="match status" value="1"/>
</dbReference>
<dbReference type="GO" id="GO:0035556">
    <property type="term" value="P:intracellular signal transduction"/>
    <property type="evidence" value="ECO:0007669"/>
    <property type="project" value="InterPro"/>
</dbReference>
<evidence type="ECO:0008006" key="9">
    <source>
        <dbReference type="Google" id="ProtNLM"/>
    </source>
</evidence>
<protein>
    <recommendedName>
        <fullName evidence="9">DH domain-containing protein</fullName>
    </recommendedName>
</protein>
<dbReference type="GO" id="GO:0030026">
    <property type="term" value="P:intracellular manganese ion homeostasis"/>
    <property type="evidence" value="ECO:0007669"/>
    <property type="project" value="TreeGrafter"/>
</dbReference>
<evidence type="ECO:0000259" key="5">
    <source>
        <dbReference type="PROSITE" id="PS50010"/>
    </source>
</evidence>
<evidence type="ECO:0000256" key="1">
    <source>
        <dbReference type="ARBA" id="ARBA00022737"/>
    </source>
</evidence>
<keyword evidence="1" id="KW-0677">Repeat</keyword>
<feature type="transmembrane region" description="Helical" evidence="4">
    <location>
        <begin position="859"/>
        <end position="884"/>
    </location>
</feature>
<feature type="transmembrane region" description="Helical" evidence="4">
    <location>
        <begin position="937"/>
        <end position="958"/>
    </location>
</feature>
<dbReference type="SMART" id="SM00325">
    <property type="entry name" value="RhoGEF"/>
    <property type="match status" value="1"/>
</dbReference>
<feature type="compositionally biased region" description="Low complexity" evidence="3">
    <location>
        <begin position="744"/>
        <end position="769"/>
    </location>
</feature>
<dbReference type="InterPro" id="IPR000219">
    <property type="entry name" value="DH_dom"/>
</dbReference>
<feature type="region of interest" description="Disordered" evidence="3">
    <location>
        <begin position="1"/>
        <end position="67"/>
    </location>
</feature>
<evidence type="ECO:0000259" key="6">
    <source>
        <dbReference type="PROSITE" id="PS51846"/>
    </source>
</evidence>
<feature type="compositionally biased region" description="Low complexity" evidence="3">
    <location>
        <begin position="236"/>
        <end position="248"/>
    </location>
</feature>
<dbReference type="GO" id="GO:0016020">
    <property type="term" value="C:membrane"/>
    <property type="evidence" value="ECO:0007669"/>
    <property type="project" value="UniProtKB-UniRule"/>
</dbReference>
<comment type="caution">
    <text evidence="7">The sequence shown here is derived from an EMBL/GenBank/DDBJ whole genome shotgun (WGS) entry which is preliminary data.</text>
</comment>
<feature type="region of interest" description="Disordered" evidence="3">
    <location>
        <begin position="744"/>
        <end position="785"/>
    </location>
</feature>
<evidence type="ECO:0000313" key="7">
    <source>
        <dbReference type="EMBL" id="ODO03161.1"/>
    </source>
</evidence>
<feature type="transmembrane region" description="Helical" evidence="4">
    <location>
        <begin position="912"/>
        <end position="931"/>
    </location>
</feature>
<evidence type="ECO:0000313" key="8">
    <source>
        <dbReference type="Proteomes" id="UP000095149"/>
    </source>
</evidence>
<feature type="transmembrane region" description="Helical" evidence="4">
    <location>
        <begin position="970"/>
        <end position="993"/>
    </location>
</feature>
<dbReference type="OrthoDB" id="2576182at2759"/>
<feature type="region of interest" description="Disordered" evidence="3">
    <location>
        <begin position="674"/>
        <end position="716"/>
    </location>
</feature>
<keyword evidence="2 4" id="KW-0812">Transmembrane</keyword>
<feature type="domain" description="DH" evidence="5">
    <location>
        <begin position="435"/>
        <end position="624"/>
    </location>
</feature>
<feature type="compositionally biased region" description="Basic and acidic residues" evidence="3">
    <location>
        <begin position="316"/>
        <end position="325"/>
    </location>
</feature>
<feature type="compositionally biased region" description="Low complexity" evidence="3">
    <location>
        <begin position="676"/>
        <end position="716"/>
    </location>
</feature>
<dbReference type="EMBL" id="MEKH01000009">
    <property type="protein sequence ID" value="ODO03161.1"/>
    <property type="molecule type" value="Genomic_DNA"/>
</dbReference>
<dbReference type="Pfam" id="PF01595">
    <property type="entry name" value="CNNM"/>
    <property type="match status" value="1"/>
</dbReference>
<evidence type="ECO:0000256" key="4">
    <source>
        <dbReference type="SAM" id="Phobius"/>
    </source>
</evidence>
<evidence type="ECO:0000256" key="2">
    <source>
        <dbReference type="PROSITE-ProRule" id="PRU01193"/>
    </source>
</evidence>
<dbReference type="InterPro" id="IPR046342">
    <property type="entry name" value="CBS_dom_sf"/>
</dbReference>
<dbReference type="CDD" id="cd00160">
    <property type="entry name" value="RhoGEF"/>
    <property type="match status" value="1"/>
</dbReference>
<feature type="region of interest" description="Disordered" evidence="3">
    <location>
        <begin position="289"/>
        <end position="379"/>
    </location>
</feature>
<dbReference type="InterPro" id="IPR035899">
    <property type="entry name" value="DBL_dom_sf"/>
</dbReference>
<dbReference type="InterPro" id="IPR045095">
    <property type="entry name" value="ACDP"/>
</dbReference>
<feature type="compositionally biased region" description="Basic and acidic residues" evidence="3">
    <location>
        <begin position="94"/>
        <end position="120"/>
    </location>
</feature>
<name>A0A1E3JQL1_9TREE</name>
<accession>A0A1E3JQL1</accession>
<reference evidence="7 8" key="1">
    <citation type="submission" date="2016-06" db="EMBL/GenBank/DDBJ databases">
        <title>Evolution of pathogenesis and genome organization in the Tremellales.</title>
        <authorList>
            <person name="Cuomo C."/>
            <person name="Litvintseva A."/>
            <person name="Heitman J."/>
            <person name="Chen Y."/>
            <person name="Sun S."/>
            <person name="Springer D."/>
            <person name="Dromer F."/>
            <person name="Young S."/>
            <person name="Zeng Q."/>
            <person name="Chapman S."/>
            <person name="Gujja S."/>
            <person name="Saif S."/>
            <person name="Birren B."/>
        </authorList>
    </citation>
    <scope>NUCLEOTIDE SEQUENCE [LARGE SCALE GENOMIC DNA]</scope>
    <source>
        <strain evidence="7 8">CBS 6273</strain>
    </source>
</reference>
<feature type="domain" description="CNNM transmembrane" evidence="6">
    <location>
        <begin position="855"/>
        <end position="1038"/>
    </location>
</feature>
<feature type="compositionally biased region" description="Pro residues" evidence="3">
    <location>
        <begin position="335"/>
        <end position="350"/>
    </location>
</feature>
<feature type="compositionally biased region" description="Polar residues" evidence="3">
    <location>
        <begin position="196"/>
        <end position="227"/>
    </location>
</feature>
<sequence length="1157" mass="125984">MALHLAVPAPGSSRRNSLSSLSPVSPASSPSHYSWSPSRPAPAPPSTSIHAFPEPPPRRPFASFRSARISRRSSASSLIITPSDASCSGVVVIDAEKPPPMDETGAERHTDKEHSPLIERRRSKSFTDLSADSRRALSELSSTDMIFGSAPPRPPRRRQRPELLTRRLQTLSPIPSSPAAFRPSLELPRPGYARSASPSGESVATVTPATESDLESSQETTLASSIRQGVRDMTLGHSRTGSASSASRRMGALCDLVSDLDLTQSWGTSPGSSGTAVEGVDYAEPYRNSCYTSSSSEESSLVSPPLVGSPVLRPVTVRDDGHESEDLGLSYFEPKPIPLPPIPVEAPSPTPLSRRIPSKSSLRQKRLATPEPPRPASRGRTEVFDVAWSGYGKCLEPSSPIASTAPSADKTWRSTLASESTFTSVLNTHGAAEVKRQEIMWEMCETEKGFVDSMKMVMRLFASPLKTPQGRWIEGIPQKATELFDYLQTIVHVHAALVKSQKDITKDGVIDVTAFISAFKPWLSRLSVHEPFLLEFEEVIRLIDAHARDAKSVFGEFLRMQTGAEVLGSMTLTSMLLKPIQRLTKYHLFLKNLLDATPYPHPAHYSLVSLLQITEATVTKVQASKAREEDFESLKNLASSVHGLPDGLKLAERGRRFLGHGTVLKVVLGHDELPPSGRVVQSRSRSESVHSYNSGRNSVTSSVSSSAPSTSSPFPSSDFTSSYFAPSSRSSAFSISSFGSSYFAPSRSNSLTVPRSSPKLPSRPPSAASVFSLSRPGSAASMRGGRLRRKEEPLTLLVFNDMVILAQAEKASGVYGRRRDKGFKVCENGAGRVVEVRDLKGWDDYPDKHVHVPLSSPLFFWYIAAIMFLVLLGGVFSGLTLGLMGLDTVNLQVLSVAGTEDERRQAPRVLKLVGHGRHTMLVVLLLGNTLINTSLPIFLDSIVGGGWIAVLGSTFLILTRRFRILPQSICNRYGLAIGSTFAPLVRFLIVLMYPIAKPIGIVLDFVLGAHSDPVTYRKAELKTFVSLGVEDKLEEDELGLLGSVLEFSGKTVKDIMASQEERSCGTVVDMLTRPQTSHEDMYALSAERIVDGELVKEILKKGYSRIPVYEPSSRDSGCITIRALVGYDWTDLKPVSDFVTQALPQCFSDLNLIEAMS</sequence>
<dbReference type="SUPFAM" id="SSF48065">
    <property type="entry name" value="DBL homology domain (DH-domain)"/>
    <property type="match status" value="1"/>
</dbReference>
<feature type="compositionally biased region" description="Low complexity" evidence="3">
    <location>
        <begin position="293"/>
        <end position="315"/>
    </location>
</feature>
<dbReference type="InterPro" id="IPR002550">
    <property type="entry name" value="CNNM"/>
</dbReference>